<gene>
    <name evidence="2" type="ORF">HU200_049057</name>
</gene>
<comment type="caution">
    <text evidence="2">The sequence shown here is derived from an EMBL/GenBank/DDBJ whole genome shotgun (WGS) entry which is preliminary data.</text>
</comment>
<evidence type="ECO:0000313" key="2">
    <source>
        <dbReference type="EMBL" id="KAF8672989.1"/>
    </source>
</evidence>
<dbReference type="Pfam" id="PF24758">
    <property type="entry name" value="LRR_At5g56370"/>
    <property type="match status" value="1"/>
</dbReference>
<dbReference type="Gene3D" id="1.20.1280.50">
    <property type="match status" value="1"/>
</dbReference>
<proteinExistence type="predicted"/>
<dbReference type="PANTHER" id="PTHR32141:SF26">
    <property type="entry name" value="OS08G0328600 PROTEIN"/>
    <property type="match status" value="1"/>
</dbReference>
<dbReference type="InterPro" id="IPR036047">
    <property type="entry name" value="F-box-like_dom_sf"/>
</dbReference>
<feature type="domain" description="F-box" evidence="1">
    <location>
        <begin position="3"/>
        <end position="56"/>
    </location>
</feature>
<dbReference type="EMBL" id="JACEFO010002210">
    <property type="protein sequence ID" value="KAF8672989.1"/>
    <property type="molecule type" value="Genomic_DNA"/>
</dbReference>
<feature type="domain" description="F-box" evidence="1">
    <location>
        <begin position="324"/>
        <end position="377"/>
    </location>
</feature>
<dbReference type="InterPro" id="IPR055302">
    <property type="entry name" value="F-box_dom-containing"/>
</dbReference>
<dbReference type="PROSITE" id="PS50181">
    <property type="entry name" value="FBOX"/>
    <property type="match status" value="2"/>
</dbReference>
<protein>
    <recommendedName>
        <fullName evidence="1">F-box domain-containing protein</fullName>
    </recommendedName>
</protein>
<accession>A0A835B550</accession>
<dbReference type="Pfam" id="PF00646">
    <property type="entry name" value="F-box"/>
    <property type="match status" value="1"/>
</dbReference>
<dbReference type="AlphaFoldDB" id="A0A835B550"/>
<dbReference type="Proteomes" id="UP000636709">
    <property type="component" value="Unassembled WGS sequence"/>
</dbReference>
<evidence type="ECO:0000313" key="3">
    <source>
        <dbReference type="Proteomes" id="UP000636709"/>
    </source>
</evidence>
<reference evidence="2" key="1">
    <citation type="submission" date="2020-07" db="EMBL/GenBank/DDBJ databases">
        <title>Genome sequence and genetic diversity analysis of an under-domesticated orphan crop, white fonio (Digitaria exilis).</title>
        <authorList>
            <person name="Bennetzen J.L."/>
            <person name="Chen S."/>
            <person name="Ma X."/>
            <person name="Wang X."/>
            <person name="Yssel A.E.J."/>
            <person name="Chaluvadi S.R."/>
            <person name="Johnson M."/>
            <person name="Gangashetty P."/>
            <person name="Hamidou F."/>
            <person name="Sanogo M.D."/>
            <person name="Zwaenepoel A."/>
            <person name="Wallace J."/>
            <person name="Van De Peer Y."/>
            <person name="Van Deynze A."/>
        </authorList>
    </citation>
    <scope>NUCLEOTIDE SEQUENCE</scope>
    <source>
        <tissue evidence="2">Leaves</tissue>
    </source>
</reference>
<dbReference type="PANTHER" id="PTHR32141">
    <property type="match status" value="1"/>
</dbReference>
<dbReference type="InterPro" id="IPR055411">
    <property type="entry name" value="LRR_FXL15/At3g58940/PEG3-like"/>
</dbReference>
<sequence length="564" mass="62315">MAATGLSDLPNDLLRRILYLTPAREGASTAVLSRRWRWLWRTSGAVNLDSHSYRHLRRPEEALKKIHLFTRHMDAALSAAAGGEPVTKLTLHVEEPCYNMSLTYYANGSRTDMLTALLSNPAAMAVEEFSFTVAGGDPRRRRAYPNLAELRFRSLPSESLQKLHVTNCNTLIAPPLAAAAAARRRRRRLPTACRAPAAAVRRLATLHLESCYYSSPFNKWARGGAAMDDAPATACHRIVCPAVTTVVFEACSSSWPWKKGGLELESLSVAKVMKLKIDFDTSHVAAVANKDESYYKVSDIPGLNRPRQSHLQPSNRCAPPPMAATVLSDLPDDLLRRILSFTPAKEGASTAVLSRRWRSLWRTSGAINLDSRSYTHLRRPKDTRTKSHLFARHLEAALASSFSSVSVSGVGGGGGGWPVRKLTLYVEDPCYSMNLIYNLDGSRRDLLATLLSSTSTTPKAAVEELRFTIAGDPRHGGELRFESLPSESLTTLHVTNCNALIPPPPPDAVFRRLADLRLRWCGVSLADLRRMISAAPQLATLHLEPRYYYYYSTRNNLNAGGVEL</sequence>
<evidence type="ECO:0000259" key="1">
    <source>
        <dbReference type="PROSITE" id="PS50181"/>
    </source>
</evidence>
<dbReference type="InterPro" id="IPR001810">
    <property type="entry name" value="F-box_dom"/>
</dbReference>
<organism evidence="2 3">
    <name type="scientific">Digitaria exilis</name>
    <dbReference type="NCBI Taxonomy" id="1010633"/>
    <lineage>
        <taxon>Eukaryota</taxon>
        <taxon>Viridiplantae</taxon>
        <taxon>Streptophyta</taxon>
        <taxon>Embryophyta</taxon>
        <taxon>Tracheophyta</taxon>
        <taxon>Spermatophyta</taxon>
        <taxon>Magnoliopsida</taxon>
        <taxon>Liliopsida</taxon>
        <taxon>Poales</taxon>
        <taxon>Poaceae</taxon>
        <taxon>PACMAD clade</taxon>
        <taxon>Panicoideae</taxon>
        <taxon>Panicodae</taxon>
        <taxon>Paniceae</taxon>
        <taxon>Anthephorinae</taxon>
        <taxon>Digitaria</taxon>
    </lineage>
</organism>
<dbReference type="SUPFAM" id="SSF81383">
    <property type="entry name" value="F-box domain"/>
    <property type="match status" value="2"/>
</dbReference>
<keyword evidence="3" id="KW-1185">Reference proteome</keyword>
<dbReference type="CDD" id="cd22160">
    <property type="entry name" value="F-box_AtFBL13-like"/>
    <property type="match status" value="2"/>
</dbReference>
<name>A0A835B550_9POAL</name>
<dbReference type="InterPro" id="IPR053781">
    <property type="entry name" value="F-box_AtFBL13-like"/>
</dbReference>